<evidence type="ECO:0000256" key="8">
    <source>
        <dbReference type="ARBA" id="ARBA00023204"/>
    </source>
</evidence>
<dbReference type="GO" id="GO:0046872">
    <property type="term" value="F:metal ion binding"/>
    <property type="evidence" value="ECO:0007669"/>
    <property type="project" value="UniProtKB-KW"/>
</dbReference>
<keyword evidence="3" id="KW-0540">Nuclease</keyword>
<keyword evidence="8" id="KW-0234">DNA repair</keyword>
<evidence type="ECO:0000313" key="10">
    <source>
        <dbReference type="EMBL" id="CUB04949.1"/>
    </source>
</evidence>
<protein>
    <submittedName>
        <fullName evidence="10">Metal-dependent hydrolase, endonuclease/exonuclease/phosphatase family</fullName>
    </submittedName>
</protein>
<dbReference type="AlphaFoldDB" id="A0A0K6IPC7"/>
<evidence type="ECO:0000256" key="6">
    <source>
        <dbReference type="ARBA" id="ARBA00022801"/>
    </source>
</evidence>
<accession>A0A0K6IPC7</accession>
<dbReference type="SUPFAM" id="SSF56219">
    <property type="entry name" value="DNase I-like"/>
    <property type="match status" value="1"/>
</dbReference>
<dbReference type="Proteomes" id="UP000182108">
    <property type="component" value="Unassembled WGS sequence"/>
</dbReference>
<evidence type="ECO:0000256" key="4">
    <source>
        <dbReference type="ARBA" id="ARBA00022723"/>
    </source>
</evidence>
<feature type="domain" description="Endonuclease/exonuclease/phosphatase" evidence="9">
    <location>
        <begin position="59"/>
        <end position="290"/>
    </location>
</feature>
<dbReference type="PANTHER" id="PTHR15822">
    <property type="entry name" value="TRAF AND TNF RECEPTOR-ASSOCIATED PROTEIN"/>
    <property type="match status" value="1"/>
</dbReference>
<keyword evidence="10" id="KW-0269">Exonuclease</keyword>
<dbReference type="GO" id="GO:0004519">
    <property type="term" value="F:endonuclease activity"/>
    <property type="evidence" value="ECO:0007669"/>
    <property type="project" value="UniProtKB-KW"/>
</dbReference>
<proteinExistence type="predicted"/>
<reference evidence="11" key="1">
    <citation type="submission" date="2015-08" db="EMBL/GenBank/DDBJ databases">
        <authorList>
            <person name="Babu N.S."/>
            <person name="Beckwith C.J."/>
            <person name="Beseler K.G."/>
            <person name="Brison A."/>
            <person name="Carone J.V."/>
            <person name="Caskin T.P."/>
            <person name="Diamond M."/>
            <person name="Durham M.E."/>
            <person name="Foxe J.M."/>
            <person name="Go M."/>
            <person name="Henderson B.A."/>
            <person name="Jones I.B."/>
            <person name="McGettigan J.A."/>
            <person name="Micheletti S.J."/>
            <person name="Nasrallah M.E."/>
            <person name="Ortiz D."/>
            <person name="Piller C.R."/>
            <person name="Privatt S.R."/>
            <person name="Schneider S.L."/>
            <person name="Sharp S."/>
            <person name="Smith T.C."/>
            <person name="Stanton J.D."/>
            <person name="Ullery H.E."/>
            <person name="Wilson R.J."/>
            <person name="Serrano M.G."/>
            <person name="Buck G."/>
            <person name="Lee V."/>
            <person name="Wang Y."/>
            <person name="Carvalho R."/>
            <person name="Voegtly L."/>
            <person name="Shi R."/>
            <person name="Duckworth R."/>
            <person name="Johnson A."/>
            <person name="Loviza R."/>
            <person name="Walstead R."/>
            <person name="Shah Z."/>
            <person name="Kiflezghi M."/>
            <person name="Wade K."/>
            <person name="Ball S.L."/>
            <person name="Bradley K.W."/>
            <person name="Asai D.J."/>
            <person name="Bowman C.A."/>
            <person name="Russell D.A."/>
            <person name="Pope W.H."/>
            <person name="Jacobs-Sera D."/>
            <person name="Hendrix R.W."/>
            <person name="Hatfull G.F."/>
        </authorList>
    </citation>
    <scope>NUCLEOTIDE SEQUENCE [LARGE SCALE GENOMIC DNA]</scope>
    <source>
        <strain evidence="11">JCM 19170</strain>
    </source>
</reference>
<comment type="cofactor">
    <cofactor evidence="1">
        <name>Mn(2+)</name>
        <dbReference type="ChEBI" id="CHEBI:29035"/>
    </cofactor>
</comment>
<keyword evidence="6 10" id="KW-0378">Hydrolase</keyword>
<dbReference type="EMBL" id="CYHH01000001">
    <property type="protein sequence ID" value="CUB04949.1"/>
    <property type="molecule type" value="Genomic_DNA"/>
</dbReference>
<gene>
    <name evidence="10" type="ORF">Ga0061068_101140</name>
</gene>
<keyword evidence="11" id="KW-1185">Reference proteome</keyword>
<comment type="cofactor">
    <cofactor evidence="2">
        <name>Mg(2+)</name>
        <dbReference type="ChEBI" id="CHEBI:18420"/>
    </cofactor>
</comment>
<evidence type="ECO:0000256" key="3">
    <source>
        <dbReference type="ARBA" id="ARBA00022722"/>
    </source>
</evidence>
<keyword evidence="4" id="KW-0479">Metal-binding</keyword>
<dbReference type="InterPro" id="IPR036691">
    <property type="entry name" value="Endo/exonu/phosph_ase_sf"/>
</dbReference>
<sequence>MGESGARADALGHMNVPMIAEKRQKLWGRWRSWRAPLEDPRQLVPAGARQAGVALRVVSYNIHKGWGPFNRHLTIAEMREALHGLDPDLVLLQEVQGAHLGHAQRHPLWPAQPQHHYLGAEHWPERIYGGNLFHELGHHGNAVLSRFPVQDWANHDVSAHRWERRGILHCAMVLPHGLCLHVFCVHLGLRARWRRMQLERLRELIAGLPPRSPIVVGGDFNDWGREAEELLAAPLGLEDAFAAVGRRAPPRTYPARGLAFGRLDRLYVRGCEVHAAQVPRGRPWSHLSDHLPLVVDLALEGG</sequence>
<evidence type="ECO:0000256" key="5">
    <source>
        <dbReference type="ARBA" id="ARBA00022763"/>
    </source>
</evidence>
<dbReference type="InterPro" id="IPR005135">
    <property type="entry name" value="Endo/exonuclease/phosphatase"/>
</dbReference>
<dbReference type="Pfam" id="PF03372">
    <property type="entry name" value="Exo_endo_phos"/>
    <property type="match status" value="1"/>
</dbReference>
<dbReference type="GO" id="GO:0004527">
    <property type="term" value="F:exonuclease activity"/>
    <property type="evidence" value="ECO:0007669"/>
    <property type="project" value="UniProtKB-KW"/>
</dbReference>
<dbReference type="Gene3D" id="3.60.10.10">
    <property type="entry name" value="Endonuclease/exonuclease/phosphatase"/>
    <property type="match status" value="1"/>
</dbReference>
<evidence type="ECO:0000256" key="2">
    <source>
        <dbReference type="ARBA" id="ARBA00001946"/>
    </source>
</evidence>
<organism evidence="10 11">
    <name type="scientific">Tepidiphilus thermophilus</name>
    <dbReference type="NCBI Taxonomy" id="876478"/>
    <lineage>
        <taxon>Bacteria</taxon>
        <taxon>Pseudomonadati</taxon>
        <taxon>Pseudomonadota</taxon>
        <taxon>Hydrogenophilia</taxon>
        <taxon>Hydrogenophilales</taxon>
        <taxon>Hydrogenophilaceae</taxon>
        <taxon>Tepidiphilus</taxon>
    </lineage>
</organism>
<keyword evidence="7" id="KW-0460">Magnesium</keyword>
<evidence type="ECO:0000256" key="1">
    <source>
        <dbReference type="ARBA" id="ARBA00001936"/>
    </source>
</evidence>
<dbReference type="GO" id="GO:0006281">
    <property type="term" value="P:DNA repair"/>
    <property type="evidence" value="ECO:0007669"/>
    <property type="project" value="UniProtKB-KW"/>
</dbReference>
<evidence type="ECO:0000256" key="7">
    <source>
        <dbReference type="ARBA" id="ARBA00022842"/>
    </source>
</evidence>
<keyword evidence="5" id="KW-0227">DNA damage</keyword>
<evidence type="ECO:0000313" key="11">
    <source>
        <dbReference type="Proteomes" id="UP000182108"/>
    </source>
</evidence>
<evidence type="ECO:0000259" key="9">
    <source>
        <dbReference type="Pfam" id="PF03372"/>
    </source>
</evidence>
<dbReference type="PANTHER" id="PTHR15822:SF4">
    <property type="entry name" value="TYROSYL-DNA PHOSPHODIESTERASE 2"/>
    <property type="match status" value="1"/>
</dbReference>
<name>A0A0K6IPC7_9PROT</name>
<keyword evidence="10" id="KW-0255">Endonuclease</keyword>
<dbReference type="InterPro" id="IPR051547">
    <property type="entry name" value="TDP2-like"/>
</dbReference>